<evidence type="ECO:0000313" key="1">
    <source>
        <dbReference type="EMBL" id="GCE96094.1"/>
    </source>
</evidence>
<proteinExistence type="predicted"/>
<reference evidence="1 2" key="1">
    <citation type="journal article" date="2019" name="J Genomics">
        <title>The Draft Genome of a Hydrogen-producing Cyanobacterium, Arthrospira platensis NIES-46.</title>
        <authorList>
            <person name="Suzuki S."/>
            <person name="Yamaguchi H."/>
            <person name="Kawachi M."/>
        </authorList>
    </citation>
    <scope>NUCLEOTIDE SEQUENCE [LARGE SCALE GENOMIC DNA]</scope>
    <source>
        <strain evidence="1 2">NIES-46</strain>
    </source>
</reference>
<comment type="caution">
    <text evidence="1">The sequence shown here is derived from an EMBL/GenBank/DDBJ whole genome shotgun (WGS) entry which is preliminary data.</text>
</comment>
<gene>
    <name evidence="1" type="ORF">NIES46_41610</name>
</gene>
<dbReference type="Proteomes" id="UP000326169">
    <property type="component" value="Unassembled WGS sequence"/>
</dbReference>
<dbReference type="RefSeq" id="WP_014274304.1">
    <property type="nucleotide sequence ID" value="NZ_BIMW01000172.1"/>
</dbReference>
<dbReference type="EMBL" id="BIMW01000172">
    <property type="protein sequence ID" value="GCE96094.1"/>
    <property type="molecule type" value="Genomic_DNA"/>
</dbReference>
<dbReference type="GeneID" id="301684933"/>
<keyword evidence="2" id="KW-1185">Reference proteome</keyword>
<organism evidence="1 2">
    <name type="scientific">Limnospira platensis NIES-46</name>
    <dbReference type="NCBI Taxonomy" id="1236695"/>
    <lineage>
        <taxon>Bacteria</taxon>
        <taxon>Bacillati</taxon>
        <taxon>Cyanobacteriota</taxon>
        <taxon>Cyanophyceae</taxon>
        <taxon>Oscillatoriophycideae</taxon>
        <taxon>Oscillatoriales</taxon>
        <taxon>Sirenicapillariaceae</taxon>
        <taxon>Limnospira</taxon>
    </lineage>
</organism>
<protein>
    <recommendedName>
        <fullName evidence="3">Transposase</fullName>
    </recommendedName>
</protein>
<accession>A0A5M3T9E8</accession>
<name>A0A5M3T9E8_LIMPL</name>
<sequence length="116" mass="13084">MPKLLPVVTLTGSYKGFLVGHGNICIEVGSLEWFKYLETHKSFSVEVNGKRFTLCKKVSINGFTYWNLKGWDGSVNHHIYVGKSDQVTVDKLIDVANAMVTKCKISGEVSKRHFLY</sequence>
<evidence type="ECO:0000313" key="2">
    <source>
        <dbReference type="Proteomes" id="UP000326169"/>
    </source>
</evidence>
<evidence type="ECO:0008006" key="3">
    <source>
        <dbReference type="Google" id="ProtNLM"/>
    </source>
</evidence>